<accession>A0A7G5XB01</accession>
<dbReference type="Pfam" id="PF02469">
    <property type="entry name" value="Fasciclin"/>
    <property type="match status" value="2"/>
</dbReference>
<reference evidence="3" key="1">
    <citation type="submission" date="2020-08" db="EMBL/GenBank/DDBJ databases">
        <title>Lacibacter sp. S13-6-6 genome sequencing.</title>
        <authorList>
            <person name="Jin L."/>
        </authorList>
    </citation>
    <scope>NUCLEOTIDE SEQUENCE [LARGE SCALE GENOMIC DNA]</scope>
    <source>
        <strain evidence="3">S13-6-6</strain>
    </source>
</reference>
<dbReference type="InterPro" id="IPR050904">
    <property type="entry name" value="Adhesion/Biosynth-related"/>
</dbReference>
<evidence type="ECO:0000259" key="1">
    <source>
        <dbReference type="PROSITE" id="PS50213"/>
    </source>
</evidence>
<dbReference type="RefSeq" id="WP_182800920.1">
    <property type="nucleotide sequence ID" value="NZ_CP060007.1"/>
</dbReference>
<dbReference type="AlphaFoldDB" id="A0A7G5XB01"/>
<sequence>MKRNIVLAMGLIVVLAMMFSAPGCRKLKIEEATTEDVNIVGYLDKNLDSFSLFRQILDRTGNSAFLNAYGAYTVFAPTNSGVKTYLTKIGAASVDAADLNTLKDMVRLHLLEDTIYTNSFTDGKLPVITMYGQYLVTAVANSEGVSSYLINRQAIVQRSNVKVGNGIIHVVNNVLTPAIKTIAKQLEDNPNYSIFVQALKETGFFTKLNTVDSDTSKRWLTVFAESNQALADSGITSYAALKTRYSKTGNPANANDSLHIYVAYHITQGLKFLGDIISTPTHITLQPQEVISVKLIDQKVVLNEDEFNGVLEKGIILNRDKSDLAATNGVWHDAAAHFQVKYRAPSALYWDVSSFDEIKKLPAYYKKANYNFARPTEADNPIRDHYWGWGPLAGTNTLSYLYSSSSSVSNYSVNNDVNMLPMGLPSRPIWWEMKTPPIVKGKYKVWICYSWQKQSSSSNMLCQVSVNGVIMQRTMNFTEARPIGTDAELEAIGWKRYIENAGTGNRQAARQVGVIEFTTTQQQTIRITPLSGTQNNNNLDMIHFIPIDQDQILPRFRPDGTKVYL</sequence>
<dbReference type="SUPFAM" id="SSF82153">
    <property type="entry name" value="FAS1 domain"/>
    <property type="match status" value="2"/>
</dbReference>
<gene>
    <name evidence="2" type="ORF">H4075_11095</name>
</gene>
<feature type="domain" description="FAS1" evidence="1">
    <location>
        <begin position="37"/>
        <end position="175"/>
    </location>
</feature>
<proteinExistence type="predicted"/>
<dbReference type="InterPro" id="IPR000782">
    <property type="entry name" value="FAS1_domain"/>
</dbReference>
<dbReference type="KEGG" id="lacs:H4075_11095"/>
<name>A0A7G5XB01_9BACT</name>
<dbReference type="Gene3D" id="2.30.180.10">
    <property type="entry name" value="FAS1 domain"/>
    <property type="match status" value="2"/>
</dbReference>
<dbReference type="InterPro" id="IPR036378">
    <property type="entry name" value="FAS1_dom_sf"/>
</dbReference>
<feature type="domain" description="FAS1" evidence="1">
    <location>
        <begin position="179"/>
        <end position="338"/>
    </location>
</feature>
<dbReference type="Proteomes" id="UP000515344">
    <property type="component" value="Chromosome"/>
</dbReference>
<dbReference type="PANTHER" id="PTHR10900:SF77">
    <property type="entry name" value="FI19380P1"/>
    <property type="match status" value="1"/>
</dbReference>
<keyword evidence="3" id="KW-1185">Reference proteome</keyword>
<dbReference type="PANTHER" id="PTHR10900">
    <property type="entry name" value="PERIOSTIN-RELATED"/>
    <property type="match status" value="1"/>
</dbReference>
<protein>
    <submittedName>
        <fullName evidence="2">Fasciclin domain-containing protein</fullName>
    </submittedName>
</protein>
<organism evidence="2 3">
    <name type="scientific">Lacibacter sediminis</name>
    <dbReference type="NCBI Taxonomy" id="2760713"/>
    <lineage>
        <taxon>Bacteria</taxon>
        <taxon>Pseudomonadati</taxon>
        <taxon>Bacteroidota</taxon>
        <taxon>Chitinophagia</taxon>
        <taxon>Chitinophagales</taxon>
        <taxon>Chitinophagaceae</taxon>
        <taxon>Lacibacter</taxon>
    </lineage>
</organism>
<dbReference type="SMART" id="SM00554">
    <property type="entry name" value="FAS1"/>
    <property type="match status" value="1"/>
</dbReference>
<evidence type="ECO:0000313" key="3">
    <source>
        <dbReference type="Proteomes" id="UP000515344"/>
    </source>
</evidence>
<dbReference type="PROSITE" id="PS50213">
    <property type="entry name" value="FAS1"/>
    <property type="match status" value="2"/>
</dbReference>
<evidence type="ECO:0000313" key="2">
    <source>
        <dbReference type="EMBL" id="QNA42654.1"/>
    </source>
</evidence>
<dbReference type="EMBL" id="CP060007">
    <property type="protein sequence ID" value="QNA42654.1"/>
    <property type="molecule type" value="Genomic_DNA"/>
</dbReference>